<evidence type="ECO:0000256" key="4">
    <source>
        <dbReference type="ARBA" id="ARBA00022767"/>
    </source>
</evidence>
<dbReference type="GO" id="GO:0009535">
    <property type="term" value="C:chloroplast thylakoid membrane"/>
    <property type="evidence" value="ECO:0007669"/>
    <property type="project" value="TreeGrafter"/>
</dbReference>
<dbReference type="PANTHER" id="PTHR24286">
    <property type="entry name" value="CYTOCHROME P450 26"/>
    <property type="match status" value="1"/>
</dbReference>
<evidence type="ECO:0000313" key="12">
    <source>
        <dbReference type="Proteomes" id="UP001154282"/>
    </source>
</evidence>
<keyword evidence="5" id="KW-0276">Fatty acid metabolism</keyword>
<dbReference type="GO" id="GO:0016125">
    <property type="term" value="P:sterol metabolic process"/>
    <property type="evidence" value="ECO:0007669"/>
    <property type="project" value="TreeGrafter"/>
</dbReference>
<keyword evidence="6 10" id="KW-0408">Iron</keyword>
<dbReference type="GO" id="GO:0016705">
    <property type="term" value="F:oxidoreductase activity, acting on paired donors, with incorporation or reduction of molecular oxygen"/>
    <property type="evidence" value="ECO:0007669"/>
    <property type="project" value="InterPro"/>
</dbReference>
<keyword evidence="10" id="KW-0349">Heme</keyword>
<dbReference type="SUPFAM" id="SSF48264">
    <property type="entry name" value="Cytochrome P450"/>
    <property type="match status" value="1"/>
</dbReference>
<keyword evidence="3 10" id="KW-0479">Metal-binding</keyword>
<keyword evidence="8" id="KW-0275">Fatty acid biosynthesis</keyword>
<dbReference type="InterPro" id="IPR036396">
    <property type="entry name" value="Cyt_P450_sf"/>
</dbReference>
<dbReference type="GO" id="GO:0004497">
    <property type="term" value="F:monooxygenase activity"/>
    <property type="evidence" value="ECO:0007669"/>
    <property type="project" value="InterPro"/>
</dbReference>
<evidence type="ECO:0000256" key="1">
    <source>
        <dbReference type="ARBA" id="ARBA00010617"/>
    </source>
</evidence>
<sequence>MNWIGRAGVELHTRLAREIRTATAAGVTMAAMEKMPLMKSVIYETMRIDPPVPLQYGKAKKDFVVESHDAAYEVKEGEMLFGYQPFATKDPKIFDRPEEFVPDRFVRDGEELLSHVMWSNGPETEQSSVANKQCAGKDFVVMVARLFVVELFRRYDSFDVEVAASPLGAKVTLTSLKRATF</sequence>
<dbReference type="EMBL" id="CAMGYJ010000011">
    <property type="protein sequence ID" value="CAI0558734.1"/>
    <property type="molecule type" value="Genomic_DNA"/>
</dbReference>
<keyword evidence="2" id="KW-0444">Lipid biosynthesis</keyword>
<keyword evidence="12" id="KW-1185">Reference proteome</keyword>
<keyword evidence="9" id="KW-0456">Lyase</keyword>
<reference evidence="11" key="1">
    <citation type="submission" date="2022-08" db="EMBL/GenBank/DDBJ databases">
        <authorList>
            <person name="Gutierrez-Valencia J."/>
        </authorList>
    </citation>
    <scope>NUCLEOTIDE SEQUENCE</scope>
</reference>
<keyword evidence="4" id="KW-0925">Oxylipin biosynthesis</keyword>
<name>A0AAV0RM90_9ROSI</name>
<comment type="similarity">
    <text evidence="1">Belongs to the cytochrome P450 family.</text>
</comment>
<feature type="binding site" description="axial binding residue" evidence="10">
    <location>
        <position position="134"/>
    </location>
    <ligand>
        <name>heme</name>
        <dbReference type="ChEBI" id="CHEBI:30413"/>
    </ligand>
    <ligandPart>
        <name>Fe</name>
        <dbReference type="ChEBI" id="CHEBI:18248"/>
    </ligandPart>
</feature>
<keyword evidence="7" id="KW-0443">Lipid metabolism</keyword>
<dbReference type="GO" id="GO:0009695">
    <property type="term" value="P:jasmonic acid biosynthetic process"/>
    <property type="evidence" value="ECO:0007669"/>
    <property type="project" value="TreeGrafter"/>
</dbReference>
<dbReference type="PRINTS" id="PR00465">
    <property type="entry name" value="EP450IV"/>
</dbReference>
<evidence type="ECO:0000256" key="6">
    <source>
        <dbReference type="ARBA" id="ARBA00023004"/>
    </source>
</evidence>
<gene>
    <name evidence="11" type="ORF">LITE_LOCUS48899</name>
</gene>
<evidence type="ECO:0000256" key="3">
    <source>
        <dbReference type="ARBA" id="ARBA00022723"/>
    </source>
</evidence>
<dbReference type="GO" id="GO:0009941">
    <property type="term" value="C:chloroplast envelope"/>
    <property type="evidence" value="ECO:0007669"/>
    <property type="project" value="TreeGrafter"/>
</dbReference>
<dbReference type="Proteomes" id="UP001154282">
    <property type="component" value="Unassembled WGS sequence"/>
</dbReference>
<dbReference type="GO" id="GO:0016829">
    <property type="term" value="F:lyase activity"/>
    <property type="evidence" value="ECO:0007669"/>
    <property type="project" value="UniProtKB-KW"/>
</dbReference>
<comment type="cofactor">
    <cofactor evidence="10">
        <name>heme</name>
        <dbReference type="ChEBI" id="CHEBI:30413"/>
    </cofactor>
</comment>
<proteinExistence type="inferred from homology"/>
<organism evidence="11 12">
    <name type="scientific">Linum tenue</name>
    <dbReference type="NCBI Taxonomy" id="586396"/>
    <lineage>
        <taxon>Eukaryota</taxon>
        <taxon>Viridiplantae</taxon>
        <taxon>Streptophyta</taxon>
        <taxon>Embryophyta</taxon>
        <taxon>Tracheophyta</taxon>
        <taxon>Spermatophyta</taxon>
        <taxon>Magnoliopsida</taxon>
        <taxon>eudicotyledons</taxon>
        <taxon>Gunneridae</taxon>
        <taxon>Pentapetalae</taxon>
        <taxon>rosids</taxon>
        <taxon>fabids</taxon>
        <taxon>Malpighiales</taxon>
        <taxon>Linaceae</taxon>
        <taxon>Linum</taxon>
    </lineage>
</organism>
<dbReference type="PANTHER" id="PTHR24286:SF255">
    <property type="entry name" value="ALLENE OXIDE SYNTHASE, CHLOROPLASTIC"/>
    <property type="match status" value="1"/>
</dbReference>
<dbReference type="GO" id="GO:0020037">
    <property type="term" value="F:heme binding"/>
    <property type="evidence" value="ECO:0007669"/>
    <property type="project" value="InterPro"/>
</dbReference>
<evidence type="ECO:0000256" key="8">
    <source>
        <dbReference type="ARBA" id="ARBA00023160"/>
    </source>
</evidence>
<evidence type="ECO:0000256" key="10">
    <source>
        <dbReference type="PIRSR" id="PIRSR602403-1"/>
    </source>
</evidence>
<comment type="caution">
    <text evidence="11">The sequence shown here is derived from an EMBL/GenBank/DDBJ whole genome shotgun (WGS) entry which is preliminary data.</text>
</comment>
<evidence type="ECO:0000256" key="2">
    <source>
        <dbReference type="ARBA" id="ARBA00022516"/>
    </source>
</evidence>
<evidence type="ECO:0000256" key="9">
    <source>
        <dbReference type="ARBA" id="ARBA00023239"/>
    </source>
</evidence>
<dbReference type="InterPro" id="IPR002403">
    <property type="entry name" value="Cyt_P450_E_grp-IV"/>
</dbReference>
<dbReference type="Gene3D" id="1.10.630.10">
    <property type="entry name" value="Cytochrome P450"/>
    <property type="match status" value="1"/>
</dbReference>
<dbReference type="GO" id="GO:0005506">
    <property type="term" value="F:iron ion binding"/>
    <property type="evidence" value="ECO:0007669"/>
    <property type="project" value="InterPro"/>
</dbReference>
<evidence type="ECO:0000256" key="5">
    <source>
        <dbReference type="ARBA" id="ARBA00022832"/>
    </source>
</evidence>
<dbReference type="AlphaFoldDB" id="A0AAV0RM90"/>
<dbReference type="Pfam" id="PF00067">
    <property type="entry name" value="p450"/>
    <property type="match status" value="1"/>
</dbReference>
<dbReference type="GO" id="GO:0031408">
    <property type="term" value="P:oxylipin biosynthetic process"/>
    <property type="evidence" value="ECO:0007669"/>
    <property type="project" value="UniProtKB-KW"/>
</dbReference>
<dbReference type="CDD" id="cd11071">
    <property type="entry name" value="CYP74"/>
    <property type="match status" value="1"/>
</dbReference>
<protein>
    <submittedName>
        <fullName evidence="11">Uncharacterized protein</fullName>
    </submittedName>
</protein>
<accession>A0AAV0RM90</accession>
<dbReference type="InterPro" id="IPR001128">
    <property type="entry name" value="Cyt_P450"/>
</dbReference>
<evidence type="ECO:0000313" key="11">
    <source>
        <dbReference type="EMBL" id="CAI0558734.1"/>
    </source>
</evidence>
<evidence type="ECO:0000256" key="7">
    <source>
        <dbReference type="ARBA" id="ARBA00023098"/>
    </source>
</evidence>